<evidence type="ECO:0000256" key="1">
    <source>
        <dbReference type="SAM" id="MobiDB-lite"/>
    </source>
</evidence>
<feature type="transmembrane region" description="Helical" evidence="2">
    <location>
        <begin position="149"/>
        <end position="168"/>
    </location>
</feature>
<keyword evidence="2" id="KW-0812">Transmembrane</keyword>
<reference evidence="4" key="1">
    <citation type="submission" date="2021-01" db="EMBL/GenBank/DDBJ databases">
        <authorList>
            <person name="Corre E."/>
            <person name="Pelletier E."/>
            <person name="Niang G."/>
            <person name="Scheremetjew M."/>
            <person name="Finn R."/>
            <person name="Kale V."/>
            <person name="Holt S."/>
            <person name="Cochrane G."/>
            <person name="Meng A."/>
            <person name="Brown T."/>
            <person name="Cohen L."/>
        </authorList>
    </citation>
    <scope>NUCLEOTIDE SEQUENCE</scope>
    <source>
        <strain evidence="4">Clade-D-RCC2572</strain>
    </source>
</reference>
<proteinExistence type="predicted"/>
<feature type="transmembrane region" description="Helical" evidence="2">
    <location>
        <begin position="317"/>
        <end position="339"/>
    </location>
</feature>
<dbReference type="AlphaFoldDB" id="A0A6U0B5D9"/>
<keyword evidence="2" id="KW-0472">Membrane</keyword>
<feature type="transmembrane region" description="Helical" evidence="2">
    <location>
        <begin position="388"/>
        <end position="405"/>
    </location>
</feature>
<feature type="transmembrane region" description="Helical" evidence="2">
    <location>
        <begin position="277"/>
        <end position="297"/>
    </location>
</feature>
<feature type="region of interest" description="Disordered" evidence="1">
    <location>
        <begin position="1"/>
        <end position="20"/>
    </location>
</feature>
<keyword evidence="2" id="KW-1133">Transmembrane helix</keyword>
<dbReference type="InterPro" id="IPR002656">
    <property type="entry name" value="Acyl_transf_3_dom"/>
</dbReference>
<dbReference type="PANTHER" id="PTHR23028">
    <property type="entry name" value="ACETYLTRANSFERASE"/>
    <property type="match status" value="1"/>
</dbReference>
<feature type="transmembrane region" description="Helical" evidence="2">
    <location>
        <begin position="250"/>
        <end position="270"/>
    </location>
</feature>
<feature type="transmembrane region" description="Helical" evidence="2">
    <location>
        <begin position="219"/>
        <end position="238"/>
    </location>
</feature>
<evidence type="ECO:0000259" key="3">
    <source>
        <dbReference type="Pfam" id="PF01757"/>
    </source>
</evidence>
<protein>
    <recommendedName>
        <fullName evidence="3">Acyltransferase 3 domain-containing protein</fullName>
    </recommendedName>
</protein>
<sequence length="510" mass="55393">MTMPSGVASTPTVRVPRALSSPVRGGRAAARAVRSTAMRCSVSRVECANGCGARGARGGRDHEEALRRLGHANASLSLGASVRRDRATITRVRVRSNATHVAASSAKASKPRLPALDSIRFFLIAYIGVGHFIACATKNALTLASFSQVNVVVGAFFVLSGYVAAYTTTELGEYEAQTSRLSPSPKYVVSRVMGFYPLYFVVNVLFAPMFFYADSFYNGPVLAAVHGLMTFTLTQAWFPMHAELWNAPTWFLSAFAFALTAMPFALPPIAKFKRKDLRNAFGILVAISLVAKLAYSYDVAAWGFMEGIMSPKTHPNWLYFNSVRFSPLNALIDVLMGAVAARSVMIDSASGESVPKTNKLLACSATPLVAMIAFLAARALGIVAINDALSRTVFTILFSMFAVNIHRETVSSEQSIVSKILSWKPLVYLGTISFPIYILHGPIGQVFYKRVVANKLFGKVFTQHPEFFPVYCLITLVAAAITHEVFIKNKKVQEISNAVSAKLADVLTNN</sequence>
<dbReference type="GO" id="GO:0016747">
    <property type="term" value="F:acyltransferase activity, transferring groups other than amino-acyl groups"/>
    <property type="evidence" value="ECO:0007669"/>
    <property type="project" value="InterPro"/>
</dbReference>
<feature type="transmembrane region" description="Helical" evidence="2">
    <location>
        <begin position="468"/>
        <end position="487"/>
    </location>
</feature>
<gene>
    <name evidence="4" type="ORF">OMED0929_LOCUS6435</name>
</gene>
<feature type="transmembrane region" description="Helical" evidence="2">
    <location>
        <begin position="119"/>
        <end position="137"/>
    </location>
</feature>
<feature type="transmembrane region" description="Helical" evidence="2">
    <location>
        <begin position="188"/>
        <end position="212"/>
    </location>
</feature>
<feature type="transmembrane region" description="Helical" evidence="2">
    <location>
        <begin position="360"/>
        <end position="382"/>
    </location>
</feature>
<organism evidence="4">
    <name type="scientific">Ostreococcus mediterraneus</name>
    <dbReference type="NCBI Taxonomy" id="1486918"/>
    <lineage>
        <taxon>Eukaryota</taxon>
        <taxon>Viridiplantae</taxon>
        <taxon>Chlorophyta</taxon>
        <taxon>Mamiellophyceae</taxon>
        <taxon>Mamiellales</taxon>
        <taxon>Bathycoccaceae</taxon>
        <taxon>Ostreococcus</taxon>
    </lineage>
</organism>
<dbReference type="InterPro" id="IPR050879">
    <property type="entry name" value="Acyltransferase_3"/>
</dbReference>
<evidence type="ECO:0000313" key="4">
    <source>
        <dbReference type="EMBL" id="CAD8587417.1"/>
    </source>
</evidence>
<accession>A0A6U0B5D9</accession>
<feature type="domain" description="Acyltransferase 3" evidence="3">
    <location>
        <begin position="114"/>
        <end position="482"/>
    </location>
</feature>
<dbReference type="Pfam" id="PF01757">
    <property type="entry name" value="Acyl_transf_3"/>
    <property type="match status" value="1"/>
</dbReference>
<evidence type="ECO:0000256" key="2">
    <source>
        <dbReference type="SAM" id="Phobius"/>
    </source>
</evidence>
<dbReference type="EMBL" id="HBEW01007618">
    <property type="protein sequence ID" value="CAD8587417.1"/>
    <property type="molecule type" value="Transcribed_RNA"/>
</dbReference>
<feature type="transmembrane region" description="Helical" evidence="2">
    <location>
        <begin position="426"/>
        <end position="448"/>
    </location>
</feature>
<dbReference type="PANTHER" id="PTHR23028:SF53">
    <property type="entry name" value="ACYL_TRANSF_3 DOMAIN-CONTAINING PROTEIN"/>
    <property type="match status" value="1"/>
</dbReference>
<dbReference type="GO" id="GO:0000271">
    <property type="term" value="P:polysaccharide biosynthetic process"/>
    <property type="evidence" value="ECO:0007669"/>
    <property type="project" value="TreeGrafter"/>
</dbReference>
<dbReference type="GO" id="GO:0016020">
    <property type="term" value="C:membrane"/>
    <property type="evidence" value="ECO:0007669"/>
    <property type="project" value="TreeGrafter"/>
</dbReference>
<name>A0A6U0B5D9_9CHLO</name>